<dbReference type="GeneTree" id="ENSGT00940000157625"/>
<dbReference type="Proteomes" id="UP000314986">
    <property type="component" value="Unassembled WGS sequence"/>
</dbReference>
<dbReference type="CDD" id="cd06743">
    <property type="entry name" value="PDZ1_L-delphilin-like"/>
    <property type="match status" value="1"/>
</dbReference>
<dbReference type="PANTHER" id="PTHR45725:SF3">
    <property type="entry name" value="DELPHILIN"/>
    <property type="match status" value="1"/>
</dbReference>
<dbReference type="InterPro" id="IPR041489">
    <property type="entry name" value="PDZ_6"/>
</dbReference>
<protein>
    <recommendedName>
        <fullName evidence="2">PDZ domain-containing protein</fullName>
    </recommendedName>
</protein>
<reference evidence="4" key="2">
    <citation type="journal article" date="2007" name="PLoS Biol.">
        <title>Survey sequencing and comparative analysis of the elephant shark (Callorhinchus milii) genome.</title>
        <authorList>
            <person name="Venkatesh B."/>
            <person name="Kirkness E.F."/>
            <person name="Loh Y.H."/>
            <person name="Halpern A.L."/>
            <person name="Lee A.P."/>
            <person name="Johnson J."/>
            <person name="Dandona N."/>
            <person name="Viswanathan L.D."/>
            <person name="Tay A."/>
            <person name="Venter J.C."/>
            <person name="Strausberg R.L."/>
            <person name="Brenner S."/>
        </authorList>
    </citation>
    <scope>NUCLEOTIDE SEQUENCE [LARGE SCALE GENOMIC DNA]</scope>
</reference>
<evidence type="ECO:0000259" key="2">
    <source>
        <dbReference type="PROSITE" id="PS50106"/>
    </source>
</evidence>
<dbReference type="OMA" id="KDIFATM"/>
<dbReference type="InterPro" id="IPR036034">
    <property type="entry name" value="PDZ_sf"/>
</dbReference>
<evidence type="ECO:0000313" key="4">
    <source>
        <dbReference type="Proteomes" id="UP000314986"/>
    </source>
</evidence>
<keyword evidence="4" id="KW-1185">Reference proteome</keyword>
<reference evidence="3" key="5">
    <citation type="submission" date="2025-09" db="UniProtKB">
        <authorList>
            <consortium name="Ensembl"/>
        </authorList>
    </citation>
    <scope>IDENTIFICATION</scope>
</reference>
<organism evidence="3 4">
    <name type="scientific">Callorhinchus milii</name>
    <name type="common">Ghost shark</name>
    <dbReference type="NCBI Taxonomy" id="7868"/>
    <lineage>
        <taxon>Eukaryota</taxon>
        <taxon>Metazoa</taxon>
        <taxon>Chordata</taxon>
        <taxon>Craniata</taxon>
        <taxon>Vertebrata</taxon>
        <taxon>Chondrichthyes</taxon>
        <taxon>Holocephali</taxon>
        <taxon>Chimaeriformes</taxon>
        <taxon>Callorhinchidae</taxon>
        <taxon>Callorhinchus</taxon>
    </lineage>
</organism>
<dbReference type="SMART" id="SM00228">
    <property type="entry name" value="PDZ"/>
    <property type="match status" value="1"/>
</dbReference>
<dbReference type="Gene3D" id="2.30.42.10">
    <property type="match status" value="1"/>
</dbReference>
<dbReference type="Ensembl" id="ENSCMIT00000011234.1">
    <property type="protein sequence ID" value="ENSCMIP00000010956.1"/>
    <property type="gene ID" value="ENSCMIG00000005755.1"/>
</dbReference>
<name>A0A4W3H5F5_CALMI</name>
<feature type="region of interest" description="Disordered" evidence="1">
    <location>
        <begin position="19"/>
        <end position="43"/>
    </location>
</feature>
<dbReference type="PROSITE" id="PS50106">
    <property type="entry name" value="PDZ"/>
    <property type="match status" value="1"/>
</dbReference>
<dbReference type="InterPro" id="IPR051425">
    <property type="entry name" value="Formin_Homology"/>
</dbReference>
<evidence type="ECO:0000313" key="3">
    <source>
        <dbReference type="Ensembl" id="ENSCMIP00000010956.1"/>
    </source>
</evidence>
<feature type="domain" description="PDZ" evidence="2">
    <location>
        <begin position="41"/>
        <end position="96"/>
    </location>
</feature>
<dbReference type="STRING" id="7868.ENSCMIP00000010956"/>
<sequence length="132" mass="14564">MAKRESFVNRVRRLLRSRRSRPRRSLSVGPARRTSSPKDIFATMPLDNQGWPEAFGFRIGGKGPSYILSVQEGGSAHLAGLQPGDQVLEIEGEDVSWLSCEVLSSLARRCHNVPPSIGVVSRIEQVDLLPTL</sequence>
<dbReference type="Pfam" id="PF17820">
    <property type="entry name" value="PDZ_6"/>
    <property type="match status" value="1"/>
</dbReference>
<reference evidence="3" key="4">
    <citation type="submission" date="2025-08" db="UniProtKB">
        <authorList>
            <consortium name="Ensembl"/>
        </authorList>
    </citation>
    <scope>IDENTIFICATION</scope>
</reference>
<dbReference type="AlphaFoldDB" id="A0A4W3H5F5"/>
<reference evidence="4" key="3">
    <citation type="journal article" date="2014" name="Nature">
        <title>Elephant shark genome provides unique insights into gnathostome evolution.</title>
        <authorList>
            <consortium name="International Elephant Shark Genome Sequencing Consortium"/>
            <person name="Venkatesh B."/>
            <person name="Lee A.P."/>
            <person name="Ravi V."/>
            <person name="Maurya A.K."/>
            <person name="Lian M.M."/>
            <person name="Swann J.B."/>
            <person name="Ohta Y."/>
            <person name="Flajnik M.F."/>
            <person name="Sutoh Y."/>
            <person name="Kasahara M."/>
            <person name="Hoon S."/>
            <person name="Gangu V."/>
            <person name="Roy S.W."/>
            <person name="Irimia M."/>
            <person name="Korzh V."/>
            <person name="Kondrychyn I."/>
            <person name="Lim Z.W."/>
            <person name="Tay B.H."/>
            <person name="Tohari S."/>
            <person name="Kong K.W."/>
            <person name="Ho S."/>
            <person name="Lorente-Galdos B."/>
            <person name="Quilez J."/>
            <person name="Marques-Bonet T."/>
            <person name="Raney B.J."/>
            <person name="Ingham P.W."/>
            <person name="Tay A."/>
            <person name="Hillier L.W."/>
            <person name="Minx P."/>
            <person name="Boehm T."/>
            <person name="Wilson R.K."/>
            <person name="Brenner S."/>
            <person name="Warren W.C."/>
        </authorList>
    </citation>
    <scope>NUCLEOTIDE SEQUENCE [LARGE SCALE GENOMIC DNA]</scope>
</reference>
<dbReference type="PANTHER" id="PTHR45725">
    <property type="entry name" value="FORMIN HOMOLOGY 2 FAMILY MEMBER"/>
    <property type="match status" value="1"/>
</dbReference>
<accession>A0A4W3H5F5</accession>
<proteinExistence type="predicted"/>
<dbReference type="SUPFAM" id="SSF50156">
    <property type="entry name" value="PDZ domain-like"/>
    <property type="match status" value="1"/>
</dbReference>
<dbReference type="InParanoid" id="A0A4W3H5F5"/>
<reference evidence="4" key="1">
    <citation type="journal article" date="2006" name="Science">
        <title>Ancient noncoding elements conserved in the human genome.</title>
        <authorList>
            <person name="Venkatesh B."/>
            <person name="Kirkness E.F."/>
            <person name="Loh Y.H."/>
            <person name="Halpern A.L."/>
            <person name="Lee A.P."/>
            <person name="Johnson J."/>
            <person name="Dandona N."/>
            <person name="Viswanathan L.D."/>
            <person name="Tay A."/>
            <person name="Venter J.C."/>
            <person name="Strausberg R.L."/>
            <person name="Brenner S."/>
        </authorList>
    </citation>
    <scope>NUCLEOTIDE SEQUENCE [LARGE SCALE GENOMIC DNA]</scope>
</reference>
<dbReference type="InterPro" id="IPR001478">
    <property type="entry name" value="PDZ"/>
</dbReference>
<evidence type="ECO:0000256" key="1">
    <source>
        <dbReference type="SAM" id="MobiDB-lite"/>
    </source>
</evidence>